<gene>
    <name evidence="1" type="ORF">GCM10022216_30610</name>
</gene>
<comment type="caution">
    <text evidence="1">The sequence shown here is derived from an EMBL/GenBank/DDBJ whole genome shotgun (WGS) entry which is preliminary data.</text>
</comment>
<evidence type="ECO:0000313" key="2">
    <source>
        <dbReference type="Proteomes" id="UP001500101"/>
    </source>
</evidence>
<evidence type="ECO:0000313" key="1">
    <source>
        <dbReference type="EMBL" id="GAA4146085.1"/>
    </source>
</evidence>
<proteinExistence type="predicted"/>
<sequence length="146" mass="16802">MSVLYLFVISEMRADILDDVRKNYDKMASNEELCKSAIANLKRTKNNSSTHLGYLGGLQTIWANHVFSTMSKLNTFKEGKKNIEEAIKKEPDNVELRFIRLSVQKNAPSFLGYKSNITEDIQFIKNNRSHIKSPVLNRHIESLLKE</sequence>
<dbReference type="Proteomes" id="UP001500101">
    <property type="component" value="Unassembled WGS sequence"/>
</dbReference>
<protein>
    <submittedName>
        <fullName evidence="1">Uncharacterized protein</fullName>
    </submittedName>
</protein>
<organism evidence="1 2">
    <name type="scientific">Sphingobacterium kyonggiense</name>
    <dbReference type="NCBI Taxonomy" id="714075"/>
    <lineage>
        <taxon>Bacteria</taxon>
        <taxon>Pseudomonadati</taxon>
        <taxon>Bacteroidota</taxon>
        <taxon>Sphingobacteriia</taxon>
        <taxon>Sphingobacteriales</taxon>
        <taxon>Sphingobacteriaceae</taxon>
        <taxon>Sphingobacterium</taxon>
    </lineage>
</organism>
<accession>A0ABP7Z3C0</accession>
<name>A0ABP7Z3C0_9SPHI</name>
<reference evidence="2" key="1">
    <citation type="journal article" date="2019" name="Int. J. Syst. Evol. Microbiol.">
        <title>The Global Catalogue of Microorganisms (GCM) 10K type strain sequencing project: providing services to taxonomists for standard genome sequencing and annotation.</title>
        <authorList>
            <consortium name="The Broad Institute Genomics Platform"/>
            <consortium name="The Broad Institute Genome Sequencing Center for Infectious Disease"/>
            <person name="Wu L."/>
            <person name="Ma J."/>
        </authorList>
    </citation>
    <scope>NUCLEOTIDE SEQUENCE [LARGE SCALE GENOMIC DNA]</scope>
    <source>
        <strain evidence="2">JCM 16704</strain>
    </source>
</reference>
<dbReference type="EMBL" id="BAAAZI010000012">
    <property type="protein sequence ID" value="GAA4146085.1"/>
    <property type="molecule type" value="Genomic_DNA"/>
</dbReference>
<keyword evidence="2" id="KW-1185">Reference proteome</keyword>